<dbReference type="Pfam" id="PF00067">
    <property type="entry name" value="p450"/>
    <property type="match status" value="1"/>
</dbReference>
<comment type="similarity">
    <text evidence="2 7">Belongs to the cytochrome P450 family.</text>
</comment>
<dbReference type="InterPro" id="IPR036396">
    <property type="entry name" value="Cyt_P450_sf"/>
</dbReference>
<dbReference type="AlphaFoldDB" id="A0A8H5AC23"/>
<evidence type="ECO:0000313" key="9">
    <source>
        <dbReference type="EMBL" id="KAF5262573.1"/>
    </source>
</evidence>
<proteinExistence type="inferred from homology"/>
<name>A0A8H5AC23_FUSOX</name>
<dbReference type="InterPro" id="IPR002401">
    <property type="entry name" value="Cyt_P450_E_grp-I"/>
</dbReference>
<dbReference type="PANTHER" id="PTHR24305">
    <property type="entry name" value="CYTOCHROME P450"/>
    <property type="match status" value="1"/>
</dbReference>
<gene>
    <name evidence="9" type="ORF">FOXYS1_6696</name>
</gene>
<dbReference type="CDD" id="cd11058">
    <property type="entry name" value="CYP60B-like"/>
    <property type="match status" value="1"/>
</dbReference>
<dbReference type="Gene3D" id="1.10.630.10">
    <property type="entry name" value="Cytochrome P450"/>
    <property type="match status" value="1"/>
</dbReference>
<keyword evidence="8" id="KW-0812">Transmembrane</keyword>
<evidence type="ECO:0000256" key="5">
    <source>
        <dbReference type="ARBA" id="ARBA00023004"/>
    </source>
</evidence>
<organism evidence="9 10">
    <name type="scientific">Fusarium oxysporum</name>
    <name type="common">Fusarium vascular wilt</name>
    <dbReference type="NCBI Taxonomy" id="5507"/>
    <lineage>
        <taxon>Eukaryota</taxon>
        <taxon>Fungi</taxon>
        <taxon>Dikarya</taxon>
        <taxon>Ascomycota</taxon>
        <taxon>Pezizomycotina</taxon>
        <taxon>Sordariomycetes</taxon>
        <taxon>Hypocreomycetidae</taxon>
        <taxon>Hypocreales</taxon>
        <taxon>Nectriaceae</taxon>
        <taxon>Fusarium</taxon>
        <taxon>Fusarium oxysporum species complex</taxon>
    </lineage>
</organism>
<evidence type="ECO:0000256" key="7">
    <source>
        <dbReference type="RuleBase" id="RU000461"/>
    </source>
</evidence>
<keyword evidence="8" id="KW-1133">Transmembrane helix</keyword>
<evidence type="ECO:0008006" key="11">
    <source>
        <dbReference type="Google" id="ProtNLM"/>
    </source>
</evidence>
<evidence type="ECO:0000256" key="6">
    <source>
        <dbReference type="PIRSR" id="PIRSR602401-1"/>
    </source>
</evidence>
<evidence type="ECO:0000256" key="2">
    <source>
        <dbReference type="ARBA" id="ARBA00010617"/>
    </source>
</evidence>
<dbReference type="InterPro" id="IPR017972">
    <property type="entry name" value="Cyt_P450_CS"/>
</dbReference>
<dbReference type="EMBL" id="JAAFOW010001057">
    <property type="protein sequence ID" value="KAF5262573.1"/>
    <property type="molecule type" value="Genomic_DNA"/>
</dbReference>
<keyword evidence="5 6" id="KW-0408">Iron</keyword>
<dbReference type="PANTHER" id="PTHR24305:SF210">
    <property type="entry name" value="CYTOCHROME P450 MONOOXYGENASE ASQL-RELATED"/>
    <property type="match status" value="1"/>
</dbReference>
<comment type="caution">
    <text evidence="9">The sequence shown here is derived from an EMBL/GenBank/DDBJ whole genome shotgun (WGS) entry which is preliminary data.</text>
</comment>
<evidence type="ECO:0000256" key="4">
    <source>
        <dbReference type="ARBA" id="ARBA00022723"/>
    </source>
</evidence>
<protein>
    <recommendedName>
        <fullName evidence="11">Isotrichodermin C-15 hydroxylase</fullName>
    </recommendedName>
</protein>
<evidence type="ECO:0000256" key="1">
    <source>
        <dbReference type="ARBA" id="ARBA00001971"/>
    </source>
</evidence>
<feature type="transmembrane region" description="Helical" evidence="8">
    <location>
        <begin position="37"/>
        <end position="62"/>
    </location>
</feature>
<keyword evidence="7" id="KW-0503">Monooxygenase</keyword>
<dbReference type="SUPFAM" id="SSF48264">
    <property type="entry name" value="Cytochrome P450"/>
    <property type="match status" value="1"/>
</dbReference>
<dbReference type="InterPro" id="IPR001128">
    <property type="entry name" value="Cyt_P450"/>
</dbReference>
<accession>A0A8H5AC23</accession>
<evidence type="ECO:0000256" key="3">
    <source>
        <dbReference type="ARBA" id="ARBA00022617"/>
    </source>
</evidence>
<dbReference type="PROSITE" id="PS00086">
    <property type="entry name" value="CYTOCHROME_P450"/>
    <property type="match status" value="1"/>
</dbReference>
<dbReference type="Proteomes" id="UP000558688">
    <property type="component" value="Unassembled WGS sequence"/>
</dbReference>
<dbReference type="InterPro" id="IPR050121">
    <property type="entry name" value="Cytochrome_P450_monoxygenase"/>
</dbReference>
<keyword evidence="4 6" id="KW-0479">Metal-binding</keyword>
<reference evidence="9" key="1">
    <citation type="submission" date="2020-02" db="EMBL/GenBank/DDBJ databases">
        <title>Identification and distribution of gene clusters putatively required for synthesis of sphingolipid metabolism inhibitors in phylogenetically diverse species of the filamentous fungus Fusarium.</title>
        <authorList>
            <person name="Kim H.-S."/>
            <person name="Busman M."/>
            <person name="Brown D.W."/>
            <person name="Divon H."/>
            <person name="Uhlig S."/>
            <person name="Proctor R.H."/>
        </authorList>
    </citation>
    <scope>NUCLEOTIDE SEQUENCE [LARGE SCALE GENOMIC DNA]</scope>
    <source>
        <strain evidence="9">NRRL 39464</strain>
    </source>
</reference>
<evidence type="ECO:0000313" key="10">
    <source>
        <dbReference type="Proteomes" id="UP000558688"/>
    </source>
</evidence>
<dbReference type="PRINTS" id="PR00385">
    <property type="entry name" value="P450"/>
</dbReference>
<comment type="cofactor">
    <cofactor evidence="1 6">
        <name>heme</name>
        <dbReference type="ChEBI" id="CHEBI:30413"/>
    </cofactor>
</comment>
<dbReference type="GO" id="GO:0020037">
    <property type="term" value="F:heme binding"/>
    <property type="evidence" value="ECO:0007669"/>
    <property type="project" value="InterPro"/>
</dbReference>
<keyword evidence="8" id="KW-0472">Membrane</keyword>
<keyword evidence="7" id="KW-0560">Oxidoreductase</keyword>
<dbReference type="GO" id="GO:0004497">
    <property type="term" value="F:monooxygenase activity"/>
    <property type="evidence" value="ECO:0007669"/>
    <property type="project" value="UniProtKB-KW"/>
</dbReference>
<sequence length="524" mass="59447">MGCLKDVLVAFKSLPTAVNDLPASWKEFSIVFKDLQALPVCVLYGAALSLAAVLHLTAYMIYNLYFHPLRHLPGPLLSRATRLPMVINKFRGNATWHSRLHEKYGDVVRLAPDEVSFIDPQAWKDIYGFHAGSKENFPKDYTFYGPDAAGRGGGIFRANDEVHARQRRIFSHAFSDRALNQQEPILKSYVDKLIARLRVFAKGEPRQRIDIEMWYNFTTFDIMADLTFGEPLQLLDNPSKSYFVHNVTDFLKVQSATQLGRYYPMIAPILDYLFIPRVIKANQKKHFKESVSKVNRRMERQSDRGDIWSLVIRHNKDNALSIGEMQATGVSFMTAGTETTATALSGVTYYLLTNPEKLKKLTTEIRTAFATEEEMSFIALARIPYLQACFNEALRMYPPVPGGPPRVAPSSGGLVCGERLPPGTTCYFSSFAAYRSPRRFKDPDSFVPERWMGEEHYVSDNRECVQPFSFGPRNCLGKKYKIPPPPLSYSWTWTVSLTSRQPRVSRDAIHSGTGAVEFRHGTLR</sequence>
<feature type="binding site" description="axial binding residue" evidence="6">
    <location>
        <position position="475"/>
    </location>
    <ligand>
        <name>heme</name>
        <dbReference type="ChEBI" id="CHEBI:30413"/>
    </ligand>
    <ligandPart>
        <name>Fe</name>
        <dbReference type="ChEBI" id="CHEBI:18248"/>
    </ligandPart>
</feature>
<evidence type="ECO:0000256" key="8">
    <source>
        <dbReference type="SAM" id="Phobius"/>
    </source>
</evidence>
<dbReference type="GO" id="GO:0005506">
    <property type="term" value="F:iron ion binding"/>
    <property type="evidence" value="ECO:0007669"/>
    <property type="project" value="InterPro"/>
</dbReference>
<dbReference type="PRINTS" id="PR00463">
    <property type="entry name" value="EP450I"/>
</dbReference>
<keyword evidence="3 6" id="KW-0349">Heme</keyword>
<dbReference type="GO" id="GO:0016705">
    <property type="term" value="F:oxidoreductase activity, acting on paired donors, with incorporation or reduction of molecular oxygen"/>
    <property type="evidence" value="ECO:0007669"/>
    <property type="project" value="InterPro"/>
</dbReference>